<dbReference type="Gene3D" id="1.20.120.1080">
    <property type="match status" value="1"/>
</dbReference>
<dbReference type="InterPro" id="IPR001650">
    <property type="entry name" value="Helicase_C-like"/>
</dbReference>
<gene>
    <name evidence="8" type="ORF">Ctob_011560</name>
</gene>
<feature type="domain" description="Helicase C-terminal" evidence="7">
    <location>
        <begin position="436"/>
        <end position="605"/>
    </location>
</feature>
<dbReference type="SMART" id="SM00490">
    <property type="entry name" value="HELICc"/>
    <property type="match status" value="1"/>
</dbReference>
<accession>A0A0M0K663</accession>
<evidence type="ECO:0000313" key="9">
    <source>
        <dbReference type="Proteomes" id="UP000037460"/>
    </source>
</evidence>
<keyword evidence="9" id="KW-1185">Reference proteome</keyword>
<evidence type="ECO:0000259" key="7">
    <source>
        <dbReference type="PROSITE" id="PS51194"/>
    </source>
</evidence>
<dbReference type="SMART" id="SM00847">
    <property type="entry name" value="HA2"/>
    <property type="match status" value="1"/>
</dbReference>
<dbReference type="Pfam" id="PF00271">
    <property type="entry name" value="Helicase_C"/>
    <property type="match status" value="1"/>
</dbReference>
<name>A0A0M0K663_9EUKA</name>
<dbReference type="SMART" id="SM00355">
    <property type="entry name" value="ZnF_C2H2"/>
    <property type="match status" value="2"/>
</dbReference>
<dbReference type="PROSITE" id="PS51192">
    <property type="entry name" value="HELICASE_ATP_BIND_1"/>
    <property type="match status" value="1"/>
</dbReference>
<sequence length="1071" mass="114840">MTKKKHAKAPSVQENYYVCAPCGKECSGETSLLQHCMGLEHFRRVGHRGFAGCIPNKLGQIPPLSDEFFVRIAQGPAGLEQTDKFFQTLYRCAACGTTVSGHISFVEHCRGKAHIKKAGFSGFAGLLPNDAGIIPPVPPQLLTSMPAAQPAMPDFAVAAAAAAAALVAAGDSGAPGAASGTAPAVAAAPAVPPPVKEKKAVSVRMNQASLAALSRAASNHDREKITGKGPSAGERAAEKAAKAAARALERNKHGGNRAGPVPQLEVPFGPFAADRAKLPIANFRETVLQTMRANQVTVLQGDTGCGKTTQVPQFILEEAAATGTHISIVCTQPRRISAMGVAERVAQERGEALGRTVGYAIRLENKSSSATRLLFCTTGILLRRLEEDPTLQGTTHVVVDEVHERSVESDFLLMVLRDTLRDQRPDLRLPPAGQGDPESSYGEAQAVLVFLQGIKEIVAVQDALLCTREYSQEPARSWVLAVHSSVPPEEQRMAFKRPPPGVRKVVLATNIAETAITIDDVSFVIDCCRMKENRYDPATRMESLDDVPISQANAKQRRGRAGRCRPGVAFHLVTKRTLDAAPTHQAPEVQRMPLDRLILAIKALNYDRSAANALSRTTVKVKPAVEAEDGKEAQEAEFEIGEELTSLGLHLSRLPVDVHIGKLILLGAIFNRTNDVLTIAATLSTRTPFLSPVQRREEADQAKRRFAFNQSDHLTMLRAYNEWDALSGNAKFDFCRENFLGVRTLQSISGLKRQLLELLCDAGFVKSSTPLRVRAVEALGRREDGSDGVKLALVGFLSGEGVCPHCSKEAGAQDMGGGMGGGMGGMHGQMSAQMGGQMGSGMMHSASFESGLSSFGAAEAERLRLNEAAAAQMDADGKLLVGLLCAALYPQVIALEREETKKKKGMNAPVKLRIRDRNEDGTGASDPVEVALHPSSVNASHEKAIASSYLIYHEKVRTTRVYVRDCSPVSAYALILFGGVLSSQPGVPPPPPPVTKKNRHRPPPPQVAKDGILVIDGWIMFSVSVQEQRLLLGVRQKLDELLASKIDSPELEVAEAGKELLSAVSQVLASN</sequence>
<dbReference type="InterPro" id="IPR027417">
    <property type="entry name" value="P-loop_NTPase"/>
</dbReference>
<dbReference type="GO" id="GO:0004386">
    <property type="term" value="F:helicase activity"/>
    <property type="evidence" value="ECO:0007669"/>
    <property type="project" value="TreeGrafter"/>
</dbReference>
<dbReference type="Pfam" id="PF21010">
    <property type="entry name" value="HA2_C"/>
    <property type="match status" value="1"/>
</dbReference>
<proteinExistence type="predicted"/>
<dbReference type="GO" id="GO:0003723">
    <property type="term" value="F:RNA binding"/>
    <property type="evidence" value="ECO:0007669"/>
    <property type="project" value="TreeGrafter"/>
</dbReference>
<evidence type="ECO:0000256" key="2">
    <source>
        <dbReference type="ARBA" id="ARBA00022801"/>
    </source>
</evidence>
<evidence type="ECO:0000256" key="4">
    <source>
        <dbReference type="ARBA" id="ARBA00022840"/>
    </source>
</evidence>
<dbReference type="OrthoDB" id="5600252at2759"/>
<dbReference type="SMART" id="SM00487">
    <property type="entry name" value="DEXDc"/>
    <property type="match status" value="1"/>
</dbReference>
<keyword evidence="4" id="KW-0067">ATP-binding</keyword>
<feature type="region of interest" description="Disordered" evidence="5">
    <location>
        <begin position="212"/>
        <end position="239"/>
    </location>
</feature>
<dbReference type="InterPro" id="IPR013087">
    <property type="entry name" value="Znf_C2H2_type"/>
</dbReference>
<dbReference type="AlphaFoldDB" id="A0A0M0K663"/>
<evidence type="ECO:0000256" key="5">
    <source>
        <dbReference type="SAM" id="MobiDB-lite"/>
    </source>
</evidence>
<dbReference type="Pfam" id="PF00270">
    <property type="entry name" value="DEAD"/>
    <property type="match status" value="1"/>
</dbReference>
<dbReference type="GO" id="GO:0005524">
    <property type="term" value="F:ATP binding"/>
    <property type="evidence" value="ECO:0007669"/>
    <property type="project" value="UniProtKB-KW"/>
</dbReference>
<dbReference type="SUPFAM" id="SSF52540">
    <property type="entry name" value="P-loop containing nucleoside triphosphate hydrolases"/>
    <property type="match status" value="1"/>
</dbReference>
<dbReference type="CDD" id="cd18791">
    <property type="entry name" value="SF2_C_RHA"/>
    <property type="match status" value="1"/>
</dbReference>
<evidence type="ECO:0000256" key="1">
    <source>
        <dbReference type="ARBA" id="ARBA00022741"/>
    </source>
</evidence>
<dbReference type="Gene3D" id="3.40.50.300">
    <property type="entry name" value="P-loop containing nucleotide triphosphate hydrolases"/>
    <property type="match status" value="2"/>
</dbReference>
<dbReference type="CDD" id="cd17917">
    <property type="entry name" value="DEXHc_RHA-like"/>
    <property type="match status" value="1"/>
</dbReference>
<dbReference type="Pfam" id="PF07717">
    <property type="entry name" value="OB_NTP_bind"/>
    <property type="match status" value="1"/>
</dbReference>
<evidence type="ECO:0000313" key="8">
    <source>
        <dbReference type="EMBL" id="KOO34305.1"/>
    </source>
</evidence>
<comment type="caution">
    <text evidence="8">The sequence shown here is derived from an EMBL/GenBank/DDBJ whole genome shotgun (WGS) entry which is preliminary data.</text>
</comment>
<dbReference type="InterPro" id="IPR059023">
    <property type="entry name" value="RNA_hel_CTD"/>
</dbReference>
<keyword evidence="1" id="KW-0547">Nucleotide-binding</keyword>
<organism evidence="8 9">
    <name type="scientific">Chrysochromulina tobinii</name>
    <dbReference type="NCBI Taxonomy" id="1460289"/>
    <lineage>
        <taxon>Eukaryota</taxon>
        <taxon>Haptista</taxon>
        <taxon>Haptophyta</taxon>
        <taxon>Prymnesiophyceae</taxon>
        <taxon>Prymnesiales</taxon>
        <taxon>Chrysochromulinaceae</taxon>
        <taxon>Chrysochromulina</taxon>
    </lineage>
</organism>
<reference evidence="9" key="1">
    <citation type="journal article" date="2015" name="PLoS Genet.">
        <title>Genome Sequence and Transcriptome Analyses of Chrysochromulina tobin: Metabolic Tools for Enhanced Algal Fitness in the Prominent Order Prymnesiales (Haptophyceae).</title>
        <authorList>
            <person name="Hovde B.T."/>
            <person name="Deodato C.R."/>
            <person name="Hunsperger H.M."/>
            <person name="Ryken S.A."/>
            <person name="Yost W."/>
            <person name="Jha R.K."/>
            <person name="Patterson J."/>
            <person name="Monnat R.J. Jr."/>
            <person name="Barlow S.B."/>
            <person name="Starkenburg S.R."/>
            <person name="Cattolico R.A."/>
        </authorList>
    </citation>
    <scope>NUCLEOTIDE SEQUENCE</scope>
    <source>
        <strain evidence="9">CCMP291</strain>
    </source>
</reference>
<keyword evidence="3" id="KW-0347">Helicase</keyword>
<dbReference type="PROSITE" id="PS00028">
    <property type="entry name" value="ZINC_FINGER_C2H2_1"/>
    <property type="match status" value="2"/>
</dbReference>
<keyword evidence="2" id="KW-0378">Hydrolase</keyword>
<dbReference type="PANTHER" id="PTHR18934">
    <property type="entry name" value="ATP-DEPENDENT RNA HELICASE"/>
    <property type="match status" value="1"/>
</dbReference>
<feature type="domain" description="Helicase ATP-binding" evidence="6">
    <location>
        <begin position="288"/>
        <end position="438"/>
    </location>
</feature>
<dbReference type="EMBL" id="JWZX01001263">
    <property type="protein sequence ID" value="KOO34305.1"/>
    <property type="molecule type" value="Genomic_DNA"/>
</dbReference>
<dbReference type="Proteomes" id="UP000037460">
    <property type="component" value="Unassembled WGS sequence"/>
</dbReference>
<protein>
    <submittedName>
        <fullName evidence="8">Deah (Asp-glu-ala-his) box polypeptide isoform cra_a</fullName>
    </submittedName>
</protein>
<dbReference type="PANTHER" id="PTHR18934:SF145">
    <property type="entry name" value="ATP-DEPENDENT RNA HELICASE DHX57-RELATED"/>
    <property type="match status" value="1"/>
</dbReference>
<dbReference type="Pfam" id="PF26026">
    <property type="entry name" value="RNA_hel_CTD"/>
    <property type="match status" value="1"/>
</dbReference>
<dbReference type="InterPro" id="IPR007502">
    <property type="entry name" value="Helicase-assoc_dom"/>
</dbReference>
<dbReference type="InterPro" id="IPR011545">
    <property type="entry name" value="DEAD/DEAH_box_helicase_dom"/>
</dbReference>
<evidence type="ECO:0000256" key="3">
    <source>
        <dbReference type="ARBA" id="ARBA00022806"/>
    </source>
</evidence>
<dbReference type="InterPro" id="IPR011709">
    <property type="entry name" value="DEAD-box_helicase_OB_fold"/>
</dbReference>
<dbReference type="PROSITE" id="PS51194">
    <property type="entry name" value="HELICASE_CTER"/>
    <property type="match status" value="1"/>
</dbReference>
<feature type="region of interest" description="Disordered" evidence="5">
    <location>
        <begin position="986"/>
        <end position="1005"/>
    </location>
</feature>
<dbReference type="InterPro" id="IPR014001">
    <property type="entry name" value="Helicase_ATP-bd"/>
</dbReference>
<evidence type="ECO:0000259" key="6">
    <source>
        <dbReference type="PROSITE" id="PS51192"/>
    </source>
</evidence>